<dbReference type="FunFam" id="3.60.20.10:FF:000006">
    <property type="entry name" value="Glutamine--fructose-6-phosphate aminotransferase [isomerizing]"/>
    <property type="match status" value="1"/>
</dbReference>
<dbReference type="CDD" id="cd00714">
    <property type="entry name" value="GFAT"/>
    <property type="match status" value="1"/>
</dbReference>
<proteinExistence type="inferred from homology"/>
<dbReference type="CDD" id="cd05009">
    <property type="entry name" value="SIS_GlmS_GlmD_2"/>
    <property type="match status" value="1"/>
</dbReference>
<evidence type="ECO:0000256" key="2">
    <source>
        <dbReference type="ARBA" id="ARBA00004496"/>
    </source>
</evidence>
<dbReference type="GO" id="GO:0004360">
    <property type="term" value="F:glutamine-fructose-6-phosphate transaminase (isomerizing) activity"/>
    <property type="evidence" value="ECO:0007669"/>
    <property type="project" value="UniProtKB-UniRule"/>
</dbReference>
<keyword evidence="6 10" id="KW-0032">Aminotransferase</keyword>
<keyword evidence="7 10" id="KW-0808">Transferase</keyword>
<dbReference type="PROSITE" id="PS51464">
    <property type="entry name" value="SIS"/>
    <property type="match status" value="2"/>
</dbReference>
<dbReference type="InterPro" id="IPR029055">
    <property type="entry name" value="Ntn_hydrolases_N"/>
</dbReference>
<evidence type="ECO:0000256" key="5">
    <source>
        <dbReference type="ARBA" id="ARBA00022490"/>
    </source>
</evidence>
<dbReference type="InterPro" id="IPR035466">
    <property type="entry name" value="GlmS/AgaS_SIS"/>
</dbReference>
<evidence type="ECO:0000256" key="3">
    <source>
        <dbReference type="ARBA" id="ARBA00012916"/>
    </source>
</evidence>
<dbReference type="InterPro" id="IPR035490">
    <property type="entry name" value="GlmS/FrlB_SIS"/>
</dbReference>
<dbReference type="InterPro" id="IPR047084">
    <property type="entry name" value="GFAT_N"/>
</dbReference>
<sequence length="604" mass="67310">MCGIYGFIGEGKTEDLVNGLQKLEYRGYDSAGIAFVKDGKLFVEKRTGKVEVLRKALKDHIDERIGSGIAHTRWATHGIPNDINAHPQMDCKKEIAVVHNGIIENFSRLREQLISEGHEFVSQTDTEVIAHLIEKYFRGDLLEAVRIATLDLEGTYAIGVIHANVEDEIIFARRKSPLVLTSNENGTYCASDVTPLISYGRDVVFLEDGQIARLKKGKFDLFESSGKTVEKNFYHVSWDEKSAEKGGYKHFMLKEIYEEPRVISDALTGRIKENKVSLSELDGWKEYIKNIRKINIIACGTSYHAGLIFKYFLESLRPFDVEVEVSSEYRYRNVLIDDKVLSVAISQSGETADTLESVRLVKALGGRVLAISNVVGSTLTREADKTIYINAGPEISVASTKAYIGQLTVLYLLAFHIDELLGGTNSKMVSTFMNLPEMVDNFMIKTAGQIKNVSDKYVGYTNFMYIGRGMNFPAALEGALKLKEISYTNAVGYQAGELKHGPIALLDENFPVMAIAVDDGLKDKMLSNILETKARNAHVVAVVSESDEKISASVNDTIKVPDVENYLYPFFVGITFQLFAYHIANARDLNIDMPRNLAKSVTVE</sequence>
<dbReference type="PROSITE" id="PS51278">
    <property type="entry name" value="GATASE_TYPE_2"/>
    <property type="match status" value="1"/>
</dbReference>
<dbReference type="Gene3D" id="3.40.50.10490">
    <property type="entry name" value="Glucose-6-phosphate isomerase like protein, domain 1"/>
    <property type="match status" value="2"/>
</dbReference>
<organism evidence="13">
    <name type="scientific">Mesoaciditoga lauensis</name>
    <dbReference type="NCBI Taxonomy" id="1495039"/>
    <lineage>
        <taxon>Bacteria</taxon>
        <taxon>Thermotogati</taxon>
        <taxon>Thermotogota</taxon>
        <taxon>Thermotogae</taxon>
        <taxon>Mesoaciditogales</taxon>
        <taxon>Mesoaciditogaceae</taxon>
        <taxon>Mesoaciditoga</taxon>
    </lineage>
</organism>
<evidence type="ECO:0000259" key="12">
    <source>
        <dbReference type="PROSITE" id="PS51464"/>
    </source>
</evidence>
<evidence type="ECO:0000256" key="4">
    <source>
        <dbReference type="ARBA" id="ARBA00016090"/>
    </source>
</evidence>
<dbReference type="EC" id="2.6.1.16" evidence="3 10"/>
<dbReference type="GO" id="GO:0005829">
    <property type="term" value="C:cytosol"/>
    <property type="evidence" value="ECO:0007669"/>
    <property type="project" value="TreeGrafter"/>
</dbReference>
<dbReference type="CDD" id="cd05008">
    <property type="entry name" value="SIS_GlmS_GlmD_1"/>
    <property type="match status" value="1"/>
</dbReference>
<dbReference type="InterPro" id="IPR005855">
    <property type="entry name" value="GFAT"/>
</dbReference>
<evidence type="ECO:0000256" key="7">
    <source>
        <dbReference type="ARBA" id="ARBA00022679"/>
    </source>
</evidence>
<dbReference type="EMBL" id="DTPE01000007">
    <property type="protein sequence ID" value="HGE74527.1"/>
    <property type="molecule type" value="Genomic_DNA"/>
</dbReference>
<evidence type="ECO:0000256" key="8">
    <source>
        <dbReference type="ARBA" id="ARBA00022737"/>
    </source>
</evidence>
<dbReference type="Pfam" id="PF13522">
    <property type="entry name" value="GATase_6"/>
    <property type="match status" value="1"/>
</dbReference>
<dbReference type="GO" id="GO:0006047">
    <property type="term" value="P:UDP-N-acetylglucosamine metabolic process"/>
    <property type="evidence" value="ECO:0007669"/>
    <property type="project" value="TreeGrafter"/>
</dbReference>
<feature type="initiator methionine" description="Removed" evidence="10">
    <location>
        <position position="1"/>
    </location>
</feature>
<dbReference type="InterPro" id="IPR017932">
    <property type="entry name" value="GATase_2_dom"/>
</dbReference>
<evidence type="ECO:0000256" key="10">
    <source>
        <dbReference type="HAMAP-Rule" id="MF_00164"/>
    </source>
</evidence>
<dbReference type="Gene3D" id="3.60.20.10">
    <property type="entry name" value="Glutamine Phosphoribosylpyrophosphate, subunit 1, domain 1"/>
    <property type="match status" value="1"/>
</dbReference>
<dbReference type="GO" id="GO:0006002">
    <property type="term" value="P:fructose 6-phosphate metabolic process"/>
    <property type="evidence" value="ECO:0007669"/>
    <property type="project" value="TreeGrafter"/>
</dbReference>
<evidence type="ECO:0000313" key="13">
    <source>
        <dbReference type="EMBL" id="HGE74527.1"/>
    </source>
</evidence>
<dbReference type="Pfam" id="PF01380">
    <property type="entry name" value="SIS"/>
    <property type="match status" value="2"/>
</dbReference>
<evidence type="ECO:0000256" key="9">
    <source>
        <dbReference type="ARBA" id="ARBA00022962"/>
    </source>
</evidence>
<dbReference type="PANTHER" id="PTHR10937:SF0">
    <property type="entry name" value="GLUTAMINE--FRUCTOSE-6-PHOSPHATE TRANSAMINASE (ISOMERIZING)"/>
    <property type="match status" value="1"/>
</dbReference>
<dbReference type="NCBIfam" id="NF001484">
    <property type="entry name" value="PRK00331.1"/>
    <property type="match status" value="1"/>
</dbReference>
<gene>
    <name evidence="10 13" type="primary">glmS</name>
    <name evidence="13" type="ORF">ENX73_00170</name>
</gene>
<dbReference type="FunFam" id="3.40.50.10490:FF:000001">
    <property type="entry name" value="Glutamine--fructose-6-phosphate aminotransferase [isomerizing]"/>
    <property type="match status" value="1"/>
</dbReference>
<dbReference type="PANTHER" id="PTHR10937">
    <property type="entry name" value="GLUCOSAMINE--FRUCTOSE-6-PHOSPHATE AMINOTRANSFERASE, ISOMERIZING"/>
    <property type="match status" value="1"/>
</dbReference>
<dbReference type="HAMAP" id="MF_00164">
    <property type="entry name" value="GlmS"/>
    <property type="match status" value="1"/>
</dbReference>
<protein>
    <recommendedName>
        <fullName evidence="4 10">Glutamine--fructose-6-phosphate aminotransferase [isomerizing]</fullName>
        <ecNumber evidence="3 10">2.6.1.16</ecNumber>
    </recommendedName>
    <alternativeName>
        <fullName evidence="10">D-fructose-6-phosphate amidotransferase</fullName>
    </alternativeName>
    <alternativeName>
        <fullName evidence="10">GFAT</fullName>
    </alternativeName>
    <alternativeName>
        <fullName evidence="10">Glucosamine-6-phosphate synthase</fullName>
    </alternativeName>
    <alternativeName>
        <fullName evidence="10">Hexosephosphate aminotransferase</fullName>
    </alternativeName>
    <alternativeName>
        <fullName evidence="10">L-glutamine--D-fructose-6-phosphate amidotransferase</fullName>
    </alternativeName>
</protein>
<dbReference type="SUPFAM" id="SSF56235">
    <property type="entry name" value="N-terminal nucleophile aminohydrolases (Ntn hydrolases)"/>
    <property type="match status" value="1"/>
</dbReference>
<comment type="catalytic activity">
    <reaction evidence="1 10">
        <text>D-fructose 6-phosphate + L-glutamine = D-glucosamine 6-phosphate + L-glutamate</text>
        <dbReference type="Rhea" id="RHEA:13237"/>
        <dbReference type="ChEBI" id="CHEBI:29985"/>
        <dbReference type="ChEBI" id="CHEBI:58359"/>
        <dbReference type="ChEBI" id="CHEBI:58725"/>
        <dbReference type="ChEBI" id="CHEBI:61527"/>
        <dbReference type="EC" id="2.6.1.16"/>
    </reaction>
</comment>
<comment type="caution">
    <text evidence="13">The sequence shown here is derived from an EMBL/GenBank/DDBJ whole genome shotgun (WGS) entry which is preliminary data.</text>
</comment>
<reference evidence="13" key="1">
    <citation type="journal article" date="2020" name="mSystems">
        <title>Genome- and Community-Level Interaction Insights into Carbon Utilization and Element Cycling Functions of Hydrothermarchaeota in Hydrothermal Sediment.</title>
        <authorList>
            <person name="Zhou Z."/>
            <person name="Liu Y."/>
            <person name="Xu W."/>
            <person name="Pan J."/>
            <person name="Luo Z.H."/>
            <person name="Li M."/>
        </authorList>
    </citation>
    <scope>NUCLEOTIDE SEQUENCE [LARGE SCALE GENOMIC DNA]</scope>
    <source>
        <strain evidence="13">SpSt-966</strain>
    </source>
</reference>
<dbReference type="InterPro" id="IPR046348">
    <property type="entry name" value="SIS_dom_sf"/>
</dbReference>
<dbReference type="GO" id="GO:0005975">
    <property type="term" value="P:carbohydrate metabolic process"/>
    <property type="evidence" value="ECO:0007669"/>
    <property type="project" value="UniProtKB-UniRule"/>
</dbReference>
<feature type="domain" description="Glutamine amidotransferase type-2" evidence="11">
    <location>
        <begin position="2"/>
        <end position="217"/>
    </location>
</feature>
<evidence type="ECO:0000256" key="6">
    <source>
        <dbReference type="ARBA" id="ARBA00022576"/>
    </source>
</evidence>
<keyword evidence="5 10" id="KW-0963">Cytoplasm</keyword>
<comment type="subunit">
    <text evidence="10">Homodimer.</text>
</comment>
<feature type="domain" description="SIS" evidence="12">
    <location>
        <begin position="453"/>
        <end position="594"/>
    </location>
</feature>
<dbReference type="SUPFAM" id="SSF53697">
    <property type="entry name" value="SIS domain"/>
    <property type="match status" value="1"/>
</dbReference>
<feature type="active site" description="For Fru-6P isomerization activity" evidence="10">
    <location>
        <position position="599"/>
    </location>
</feature>
<comment type="function">
    <text evidence="10">Catalyzes the first step in hexosamine metabolism, converting fructose-6P into glucosamine-6P using glutamine as a nitrogen source.</text>
</comment>
<keyword evidence="8" id="KW-0677">Repeat</keyword>
<comment type="subcellular location">
    <subcellularLocation>
        <location evidence="2 10">Cytoplasm</location>
    </subcellularLocation>
</comment>
<evidence type="ECO:0000259" key="11">
    <source>
        <dbReference type="PROSITE" id="PS51278"/>
    </source>
</evidence>
<accession>A0A7V3RDF5</accession>
<evidence type="ECO:0000256" key="1">
    <source>
        <dbReference type="ARBA" id="ARBA00001031"/>
    </source>
</evidence>
<feature type="active site" description="Nucleophile; for GATase activity" evidence="10">
    <location>
        <position position="2"/>
    </location>
</feature>
<dbReference type="AlphaFoldDB" id="A0A7V3RDF5"/>
<name>A0A7V3RDF5_9BACT</name>
<dbReference type="InterPro" id="IPR001347">
    <property type="entry name" value="SIS_dom"/>
</dbReference>
<dbReference type="GO" id="GO:0097367">
    <property type="term" value="F:carbohydrate derivative binding"/>
    <property type="evidence" value="ECO:0007669"/>
    <property type="project" value="InterPro"/>
</dbReference>
<dbReference type="GO" id="GO:0006487">
    <property type="term" value="P:protein N-linked glycosylation"/>
    <property type="evidence" value="ECO:0007669"/>
    <property type="project" value="TreeGrafter"/>
</dbReference>
<keyword evidence="9" id="KW-0315">Glutamine amidotransferase</keyword>
<dbReference type="NCBIfam" id="TIGR01135">
    <property type="entry name" value="glmS"/>
    <property type="match status" value="1"/>
</dbReference>
<feature type="domain" description="SIS" evidence="12">
    <location>
        <begin position="284"/>
        <end position="423"/>
    </location>
</feature>